<dbReference type="EMBL" id="UOFG01000168">
    <property type="protein sequence ID" value="VAW62376.1"/>
    <property type="molecule type" value="Genomic_DNA"/>
</dbReference>
<accession>A0A3B0Y1R6</accession>
<dbReference type="Pfam" id="PF04102">
    <property type="entry name" value="SlyX"/>
    <property type="match status" value="1"/>
</dbReference>
<name>A0A3B0Y1R6_9ZZZZ</name>
<evidence type="ECO:0000256" key="1">
    <source>
        <dbReference type="SAM" id="MobiDB-lite"/>
    </source>
</evidence>
<dbReference type="Gene3D" id="1.20.5.300">
    <property type="match status" value="1"/>
</dbReference>
<reference evidence="2" key="1">
    <citation type="submission" date="2018-06" db="EMBL/GenBank/DDBJ databases">
        <authorList>
            <person name="Zhirakovskaya E."/>
        </authorList>
    </citation>
    <scope>NUCLEOTIDE SEQUENCE</scope>
</reference>
<dbReference type="InterPro" id="IPR007236">
    <property type="entry name" value="SlyX"/>
</dbReference>
<organism evidence="2">
    <name type="scientific">hydrothermal vent metagenome</name>
    <dbReference type="NCBI Taxonomy" id="652676"/>
    <lineage>
        <taxon>unclassified sequences</taxon>
        <taxon>metagenomes</taxon>
        <taxon>ecological metagenomes</taxon>
    </lineage>
</organism>
<feature type="compositionally biased region" description="Acidic residues" evidence="1">
    <location>
        <begin position="69"/>
        <end position="78"/>
    </location>
</feature>
<dbReference type="PANTHER" id="PTHR36508:SF1">
    <property type="entry name" value="PROTEIN SLYX"/>
    <property type="match status" value="1"/>
</dbReference>
<dbReference type="PANTHER" id="PTHR36508">
    <property type="entry name" value="PROTEIN SLYX"/>
    <property type="match status" value="1"/>
</dbReference>
<proteinExistence type="predicted"/>
<gene>
    <name evidence="2" type="ORF">MNBD_GAMMA11-325</name>
</gene>
<protein>
    <recommendedName>
        <fullName evidence="3">Protein SlyX homolog</fullName>
    </recommendedName>
</protein>
<sequence length="78" mass="9078">MIFVNEQSASVFEEKLIDLEIRLTHQEDHIQSLDKIIYQQDQLISSLIEKVKQMDHKLKSAGDENILSSEDETPPPHY</sequence>
<evidence type="ECO:0008006" key="3">
    <source>
        <dbReference type="Google" id="ProtNLM"/>
    </source>
</evidence>
<evidence type="ECO:0000313" key="2">
    <source>
        <dbReference type="EMBL" id="VAW62376.1"/>
    </source>
</evidence>
<dbReference type="AlphaFoldDB" id="A0A3B0Y1R6"/>
<feature type="region of interest" description="Disordered" evidence="1">
    <location>
        <begin position="59"/>
        <end position="78"/>
    </location>
</feature>